<evidence type="ECO:0000313" key="5">
    <source>
        <dbReference type="EMBL" id="CAQ79110.1"/>
    </source>
</evidence>
<proteinExistence type="predicted"/>
<dbReference type="EMBL" id="FM178379">
    <property type="protein sequence ID" value="CAQ80133.1"/>
    <property type="molecule type" value="Genomic_DNA"/>
</dbReference>
<dbReference type="EMBL" id="FM178379">
    <property type="protein sequence ID" value="CAQ78148.1"/>
    <property type="molecule type" value="Genomic_DNA"/>
</dbReference>
<dbReference type="KEGG" id="vsa:VSAL_I1617"/>
<dbReference type="KEGG" id="vsa:VSAL_II0917"/>
<evidence type="ECO:0000313" key="18">
    <source>
        <dbReference type="EMBL" id="CAQ81102.1"/>
    </source>
</evidence>
<evidence type="ECO:0000313" key="27">
    <source>
        <dbReference type="Proteomes" id="UP000001730"/>
    </source>
</evidence>
<dbReference type="EMBL" id="FM178379">
    <property type="protein sequence ID" value="CAQ79306.1"/>
    <property type="molecule type" value="Genomic_DNA"/>
</dbReference>
<evidence type="ECO:0000313" key="17">
    <source>
        <dbReference type="EMBL" id="CAQ81031.1"/>
    </source>
</evidence>
<evidence type="ECO:0000313" key="2">
    <source>
        <dbReference type="EMBL" id="CAQ78141.1"/>
    </source>
</evidence>
<dbReference type="EMBL" id="FM178380">
    <property type="protein sequence ID" value="CAQ81031.1"/>
    <property type="molecule type" value="Genomic_DNA"/>
</dbReference>
<evidence type="ECO:0000313" key="11">
    <source>
        <dbReference type="EMBL" id="CAQ79318.1"/>
    </source>
</evidence>
<dbReference type="SUPFAM" id="SSF53098">
    <property type="entry name" value="Ribonuclease H-like"/>
    <property type="match status" value="1"/>
</dbReference>
<dbReference type="KEGG" id="vsa:VSAL_I2449"/>
<evidence type="ECO:0000313" key="21">
    <source>
        <dbReference type="EMBL" id="CAQ81556.1"/>
    </source>
</evidence>
<evidence type="ECO:0000259" key="1">
    <source>
        <dbReference type="Pfam" id="PF13358"/>
    </source>
</evidence>
<evidence type="ECO:0000313" key="3">
    <source>
        <dbReference type="EMBL" id="CAQ78148.1"/>
    </source>
</evidence>
<dbReference type="EMBL" id="FM178379">
    <property type="protein sequence ID" value="CAQ79063.1"/>
    <property type="molecule type" value="Genomic_DNA"/>
</dbReference>
<dbReference type="Proteomes" id="UP000001730">
    <property type="component" value="Chromosome 2"/>
</dbReference>
<gene>
    <name evidence="2" type="ordered locus">VSAL_I0456</name>
    <name evidence="3" type="ordered locus">VSAL_I0463</name>
    <name evidence="4" type="ordered locus">VSAL_I1378</name>
    <name evidence="5" type="ordered locus">VSAL_I1425</name>
    <name evidence="6" type="ordered locus">VSAL_I1463</name>
    <name evidence="7" type="ordered locus">VSAL_I1478</name>
    <name evidence="8" type="ordered locus">VSAL_I1492</name>
    <name evidence="9" type="ordered locus">VSAL_I1617</name>
    <name evidence="10" type="ordered locus">VSAL_I1621</name>
    <name evidence="11" type="ordered locus">VSAL_I1633</name>
    <name evidence="12" type="ordered locus">VSAL_I1737</name>
    <name evidence="13" type="ordered locus">VSAL_I1912</name>
    <name evidence="14" type="ordered locus">VSAL_I2037</name>
    <name evidence="15" type="ordered locus">VSAL_I2449</name>
    <name evidence="16" type="ordered locus">VSAL_I2860</name>
    <name evidence="17" type="ordered locus">VSAL_II0277</name>
    <name evidence="18" type="ordered locus">VSAL_II0348</name>
    <name evidence="19" type="ordered locus">VSAL_II0683</name>
    <name evidence="20" type="ordered locus">VSAL_II0748</name>
    <name evidence="21" type="ordered locus">VSAL_II0802</name>
    <name evidence="22" type="ordered locus">VSAL_II0808</name>
    <name evidence="23" type="ordered locus">VSAL_II0917</name>
    <name evidence="24" type="ordered locus">VSAL_II0926</name>
    <name evidence="25" type="ordered locus">VSAL_II1059</name>
    <name evidence="26" type="ordered locus">VSAL_II1064</name>
</gene>
<evidence type="ECO:0000313" key="6">
    <source>
        <dbReference type="EMBL" id="CAQ79148.1"/>
    </source>
</evidence>
<dbReference type="EMBL" id="FM178380">
    <property type="protein sequence ID" value="CAQ81671.1"/>
    <property type="molecule type" value="Genomic_DNA"/>
</dbReference>
<dbReference type="KEGG" id="vsa:VSAL_I1378"/>
<evidence type="ECO:0000313" key="7">
    <source>
        <dbReference type="EMBL" id="CAQ79163.1"/>
    </source>
</evidence>
<dbReference type="KEGG" id="vsa:VSAL_II0683"/>
<dbReference type="EMBL" id="FM178380">
    <property type="protein sequence ID" value="CAQ81562.1"/>
    <property type="molecule type" value="Genomic_DNA"/>
</dbReference>
<dbReference type="KEGG" id="vsa:VSAL_II0277"/>
<dbReference type="EMBL" id="FM178380">
    <property type="protein sequence ID" value="CAQ81680.1"/>
    <property type="molecule type" value="Genomic_DNA"/>
</dbReference>
<dbReference type="PANTHER" id="PTHR46564:SF1">
    <property type="entry name" value="TRANSPOSASE"/>
    <property type="match status" value="1"/>
</dbReference>
<dbReference type="KEGG" id="vsa:VSAL_I1633"/>
<evidence type="ECO:0000313" key="8">
    <source>
        <dbReference type="EMBL" id="CAQ79177.1"/>
    </source>
</evidence>
<dbReference type="KEGG" id="vsa:VSAL_II0748"/>
<dbReference type="InterPro" id="IPR038717">
    <property type="entry name" value="Tc1-like_DDE_dom"/>
</dbReference>
<dbReference type="KEGG" id="vsa:VSAL_I0463"/>
<accession>B6EGL7</accession>
<feature type="domain" description="Tc1-like transposase DDE" evidence="1">
    <location>
        <begin position="24"/>
        <end position="168"/>
    </location>
</feature>
<dbReference type="KEGG" id="vsa:VSAL_II0348"/>
<organism evidence="13 27">
    <name type="scientific">Aliivibrio salmonicida (strain LFI1238)</name>
    <name type="common">Vibrio salmonicida (strain LFI1238)</name>
    <dbReference type="NCBI Taxonomy" id="316275"/>
    <lineage>
        <taxon>Bacteria</taxon>
        <taxon>Pseudomonadati</taxon>
        <taxon>Pseudomonadota</taxon>
        <taxon>Gammaproteobacteria</taxon>
        <taxon>Vibrionales</taxon>
        <taxon>Vibrionaceae</taxon>
        <taxon>Aliivibrio</taxon>
    </lineage>
</organism>
<evidence type="ECO:0000313" key="16">
    <source>
        <dbReference type="EMBL" id="CAQ80544.1"/>
    </source>
</evidence>
<dbReference type="EMBL" id="FM178379">
    <property type="protein sequence ID" value="CAQ79110.1"/>
    <property type="molecule type" value="Genomic_DNA"/>
</dbReference>
<dbReference type="EMBL" id="FM178380">
    <property type="protein sequence ID" value="CAQ81502.1"/>
    <property type="molecule type" value="Genomic_DNA"/>
</dbReference>
<dbReference type="EMBL" id="FM178379">
    <property type="protein sequence ID" value="CAQ79597.1"/>
    <property type="molecule type" value="Genomic_DNA"/>
</dbReference>
<dbReference type="PANTHER" id="PTHR46564">
    <property type="entry name" value="TRANSPOSASE"/>
    <property type="match status" value="1"/>
</dbReference>
<dbReference type="KEGG" id="vsa:VSAL_I1912"/>
<dbReference type="EMBL" id="FM178380">
    <property type="protein sequence ID" value="CAQ81813.1"/>
    <property type="molecule type" value="Genomic_DNA"/>
</dbReference>
<dbReference type="KEGG" id="vsa:VSAL_I1478"/>
<dbReference type="eggNOG" id="COG3335">
    <property type="taxonomic scope" value="Bacteria"/>
</dbReference>
<evidence type="ECO:0000313" key="19">
    <source>
        <dbReference type="EMBL" id="CAQ81437.1"/>
    </source>
</evidence>
<dbReference type="KEGG" id="vsa:VSAL_I1425"/>
<dbReference type="Gene3D" id="3.30.420.10">
    <property type="entry name" value="Ribonuclease H-like superfamily/Ribonuclease H"/>
    <property type="match status" value="1"/>
</dbReference>
<dbReference type="KEGG" id="vsa:VSAL_I1737"/>
<dbReference type="NCBIfam" id="NF033545">
    <property type="entry name" value="transpos_IS630"/>
    <property type="match status" value="1"/>
</dbReference>
<evidence type="ECO:0000313" key="9">
    <source>
        <dbReference type="EMBL" id="CAQ79302.1"/>
    </source>
</evidence>
<evidence type="ECO:0000313" key="22">
    <source>
        <dbReference type="EMBL" id="CAQ81562.1"/>
    </source>
</evidence>
<dbReference type="EMBL" id="FM178379">
    <property type="protein sequence ID" value="CAQ79422.1"/>
    <property type="molecule type" value="Genomic_DNA"/>
</dbReference>
<dbReference type="KEGG" id="vsa:VSAL_II0808"/>
<dbReference type="KEGG" id="vsa:VSAL_II0926"/>
<dbReference type="KEGG" id="vsa:VSAL_I1621"/>
<dbReference type="AlphaFoldDB" id="B6EGL7"/>
<evidence type="ECO:0000313" key="23">
    <source>
        <dbReference type="EMBL" id="CAQ81671.1"/>
    </source>
</evidence>
<protein>
    <submittedName>
        <fullName evidence="13">Transposase</fullName>
    </submittedName>
</protein>
<dbReference type="EMBL" id="FM178379">
    <property type="protein sequence ID" value="CAQ79722.1"/>
    <property type="molecule type" value="Genomic_DNA"/>
</dbReference>
<evidence type="ECO:0000313" key="14">
    <source>
        <dbReference type="EMBL" id="CAQ79722.1"/>
    </source>
</evidence>
<dbReference type="KEGG" id="vsa:VSAL_I1492"/>
<evidence type="ECO:0000313" key="13">
    <source>
        <dbReference type="EMBL" id="CAQ79597.1"/>
    </source>
</evidence>
<evidence type="ECO:0000313" key="25">
    <source>
        <dbReference type="EMBL" id="CAQ81813.1"/>
    </source>
</evidence>
<dbReference type="GO" id="GO:0003676">
    <property type="term" value="F:nucleic acid binding"/>
    <property type="evidence" value="ECO:0007669"/>
    <property type="project" value="InterPro"/>
</dbReference>
<dbReference type="KEGG" id="vsa:VSAL_II0802"/>
<dbReference type="EMBL" id="FM178379">
    <property type="protein sequence ID" value="CAQ79177.1"/>
    <property type="molecule type" value="Genomic_DNA"/>
</dbReference>
<evidence type="ECO:0000313" key="15">
    <source>
        <dbReference type="EMBL" id="CAQ80133.1"/>
    </source>
</evidence>
<dbReference type="EMBL" id="FM178379">
    <property type="protein sequence ID" value="CAQ79163.1"/>
    <property type="molecule type" value="Genomic_DNA"/>
</dbReference>
<dbReference type="EMBL" id="FM178380">
    <property type="protein sequence ID" value="CAQ81818.1"/>
    <property type="molecule type" value="Genomic_DNA"/>
</dbReference>
<dbReference type="KEGG" id="vsa:VSAL_I2037"/>
<dbReference type="KEGG" id="vsa:VSAL_II1059"/>
<evidence type="ECO:0000313" key="26">
    <source>
        <dbReference type="EMBL" id="CAQ81818.1"/>
    </source>
</evidence>
<dbReference type="KEGG" id="vsa:VSAL_I0456"/>
<dbReference type="EMBL" id="FM178380">
    <property type="protein sequence ID" value="CAQ81556.1"/>
    <property type="molecule type" value="Genomic_DNA"/>
</dbReference>
<reference evidence="13 27" key="1">
    <citation type="journal article" date="2008" name="BMC Genomics">
        <title>The genome sequence of the fish pathogen Aliivibrio salmonicida strain LFI1238 shows extensive evidence of gene decay.</title>
        <authorList>
            <person name="Hjerde E."/>
            <person name="Lorentzen M.S."/>
            <person name="Holden M.T."/>
            <person name="Seeger K."/>
            <person name="Paulsen S."/>
            <person name="Bason N."/>
            <person name="Churcher C."/>
            <person name="Harris D."/>
            <person name="Norbertczak H."/>
            <person name="Quail M.A."/>
            <person name="Sanders S."/>
            <person name="Thurston S."/>
            <person name="Parkhill J."/>
            <person name="Willassen N.P."/>
            <person name="Thomson N.R."/>
        </authorList>
    </citation>
    <scope>NUCLEOTIDE SEQUENCE [LARGE SCALE GENOMIC DNA]</scope>
    <source>
        <strain evidence="13 27">LFI1238</strain>
    </source>
</reference>
<dbReference type="KEGG" id="vsa:VSAL_I2860"/>
<dbReference type="InterPro" id="IPR012337">
    <property type="entry name" value="RNaseH-like_sf"/>
</dbReference>
<name>B6EGL7_ALISL</name>
<dbReference type="KEGG" id="vsa:VSAL_I1463"/>
<evidence type="ECO:0000313" key="4">
    <source>
        <dbReference type="EMBL" id="CAQ79063.1"/>
    </source>
</evidence>
<dbReference type="EMBL" id="FM178380">
    <property type="protein sequence ID" value="CAQ81437.1"/>
    <property type="molecule type" value="Genomic_DNA"/>
</dbReference>
<dbReference type="EMBL" id="FM178380">
    <property type="protein sequence ID" value="CAQ81102.1"/>
    <property type="molecule type" value="Genomic_DNA"/>
</dbReference>
<dbReference type="Pfam" id="PF13358">
    <property type="entry name" value="DDE_3"/>
    <property type="match status" value="1"/>
</dbReference>
<dbReference type="EMBL" id="FM178379">
    <property type="protein sequence ID" value="CAQ79302.1"/>
    <property type="molecule type" value="Genomic_DNA"/>
</dbReference>
<dbReference type="EMBL" id="FM178379">
    <property type="protein sequence ID" value="CAQ79318.1"/>
    <property type="molecule type" value="Genomic_DNA"/>
</dbReference>
<evidence type="ECO:0000313" key="12">
    <source>
        <dbReference type="EMBL" id="CAQ79422.1"/>
    </source>
</evidence>
<evidence type="ECO:0000313" key="10">
    <source>
        <dbReference type="EMBL" id="CAQ79306.1"/>
    </source>
</evidence>
<evidence type="ECO:0000313" key="24">
    <source>
        <dbReference type="EMBL" id="CAQ81680.1"/>
    </source>
</evidence>
<dbReference type="KEGG" id="vsa:VSAL_II1064"/>
<dbReference type="HOGENOM" id="CLU_056788_15_1_6"/>
<keyword evidence="27" id="KW-1185">Reference proteome</keyword>
<dbReference type="InterPro" id="IPR047655">
    <property type="entry name" value="Transpos_IS630-like"/>
</dbReference>
<dbReference type="EMBL" id="FM178379">
    <property type="protein sequence ID" value="CAQ80544.1"/>
    <property type="molecule type" value="Genomic_DNA"/>
</dbReference>
<dbReference type="EMBL" id="FM178379">
    <property type="protein sequence ID" value="CAQ78141.1"/>
    <property type="molecule type" value="Genomic_DNA"/>
</dbReference>
<dbReference type="EMBL" id="FM178379">
    <property type="protein sequence ID" value="CAQ79148.1"/>
    <property type="molecule type" value="Genomic_DNA"/>
</dbReference>
<dbReference type="InterPro" id="IPR036397">
    <property type="entry name" value="RNaseH_sf"/>
</dbReference>
<evidence type="ECO:0000313" key="20">
    <source>
        <dbReference type="EMBL" id="CAQ81502.1"/>
    </source>
</evidence>
<dbReference type="Proteomes" id="UP000001730">
    <property type="component" value="Chromosome 1"/>
</dbReference>
<sequence>MKFNNFSNILNSLIEMERTNKCELFYFDESGFSQKSNLPYCWGPIGVQSLRPAHSHSKRLNVLGFLSRQGKLSFQTTEGRVTTDTVIDAFEHFINARKNDKPCFIILDNASFHRSAKFKQKLHEWLMNDVLVCYLPPYSPELNIIEILWKKVKYEWLPCEAFKTFEDLSINIKNILNYYGEKFTITFA</sequence>